<comment type="caution">
    <text evidence="1">The sequence shown here is derived from an EMBL/GenBank/DDBJ whole genome shotgun (WGS) entry which is preliminary data.</text>
</comment>
<dbReference type="EMBL" id="JBBNAE010000011">
    <property type="protein sequence ID" value="KAK9085639.1"/>
    <property type="molecule type" value="Genomic_DNA"/>
</dbReference>
<name>A0AAP0E2W5_9MAGN</name>
<sequence length="113" mass="12955">MLALPSPLTQQTPGGKGQDVLRHVVIGGDSRHVRDVIRMDTSCNNFRSQRAIGRRHHSYEIEKKLTQLQDQTQLRCETELRRITPSKISLEYYDQSDVRVCDENVVAERGLAH</sequence>
<protein>
    <submittedName>
        <fullName evidence="1">Uncharacterized protein</fullName>
    </submittedName>
</protein>
<accession>A0AAP0E2W5</accession>
<dbReference type="AlphaFoldDB" id="A0AAP0E2W5"/>
<evidence type="ECO:0000313" key="2">
    <source>
        <dbReference type="Proteomes" id="UP001417504"/>
    </source>
</evidence>
<reference evidence="1 2" key="1">
    <citation type="submission" date="2024-01" db="EMBL/GenBank/DDBJ databases">
        <title>Genome assemblies of Stephania.</title>
        <authorList>
            <person name="Yang L."/>
        </authorList>
    </citation>
    <scope>NUCLEOTIDE SEQUENCE [LARGE SCALE GENOMIC DNA]</scope>
    <source>
        <strain evidence="1">QJT</strain>
        <tissue evidence="1">Leaf</tissue>
    </source>
</reference>
<proteinExistence type="predicted"/>
<gene>
    <name evidence="1" type="ORF">Sjap_026050</name>
</gene>
<keyword evidence="2" id="KW-1185">Reference proteome</keyword>
<dbReference type="Proteomes" id="UP001417504">
    <property type="component" value="Unassembled WGS sequence"/>
</dbReference>
<organism evidence="1 2">
    <name type="scientific">Stephania japonica</name>
    <dbReference type="NCBI Taxonomy" id="461633"/>
    <lineage>
        <taxon>Eukaryota</taxon>
        <taxon>Viridiplantae</taxon>
        <taxon>Streptophyta</taxon>
        <taxon>Embryophyta</taxon>
        <taxon>Tracheophyta</taxon>
        <taxon>Spermatophyta</taxon>
        <taxon>Magnoliopsida</taxon>
        <taxon>Ranunculales</taxon>
        <taxon>Menispermaceae</taxon>
        <taxon>Menispermoideae</taxon>
        <taxon>Cissampelideae</taxon>
        <taxon>Stephania</taxon>
    </lineage>
</organism>
<evidence type="ECO:0000313" key="1">
    <source>
        <dbReference type="EMBL" id="KAK9085639.1"/>
    </source>
</evidence>